<dbReference type="SMART" id="SM00256">
    <property type="entry name" value="FBOX"/>
    <property type="match status" value="1"/>
</dbReference>
<dbReference type="Gene3D" id="1.20.1280.50">
    <property type="match status" value="1"/>
</dbReference>
<gene>
    <name evidence="2" type="ORF">RchiOBHm_Chr3g0461521</name>
</gene>
<evidence type="ECO:0000259" key="1">
    <source>
        <dbReference type="SMART" id="SM00256"/>
    </source>
</evidence>
<dbReference type="NCBIfam" id="TIGR01640">
    <property type="entry name" value="F_box_assoc_1"/>
    <property type="match status" value="1"/>
</dbReference>
<dbReference type="InterPro" id="IPR012386">
    <property type="entry name" value="Cyclic-nucl_3Pdiesterase"/>
</dbReference>
<keyword evidence="2" id="KW-0436">Ligase</keyword>
<dbReference type="InterPro" id="IPR001810">
    <property type="entry name" value="F-box_dom"/>
</dbReference>
<dbReference type="Gramene" id="PRQ42793">
    <property type="protein sequence ID" value="PRQ42793"/>
    <property type="gene ID" value="RchiOBHm_Chr3g0461521"/>
</dbReference>
<evidence type="ECO:0000313" key="3">
    <source>
        <dbReference type="Proteomes" id="UP000238479"/>
    </source>
</evidence>
<keyword evidence="3" id="KW-1185">Reference proteome</keyword>
<dbReference type="Gene3D" id="3.90.1140.10">
    <property type="entry name" value="Cyclic phosphodiesterase"/>
    <property type="match status" value="1"/>
</dbReference>
<reference evidence="2 3" key="1">
    <citation type="journal article" date="2018" name="Nat. Genet.">
        <title>The Rosa genome provides new insights in the design of modern roses.</title>
        <authorList>
            <person name="Bendahmane M."/>
        </authorList>
    </citation>
    <scope>NUCLEOTIDE SEQUENCE [LARGE SCALE GENOMIC DNA]</scope>
    <source>
        <strain evidence="3">cv. Old Blush</strain>
    </source>
</reference>
<dbReference type="InterPro" id="IPR009097">
    <property type="entry name" value="Cyclic_Pdiesterase"/>
</dbReference>
<accession>A0A2P6R8N2</accession>
<dbReference type="EMBL" id="PDCK01000041">
    <property type="protein sequence ID" value="PRQ42793.1"/>
    <property type="molecule type" value="Genomic_DNA"/>
</dbReference>
<name>A0A2P6R8N2_ROSCH</name>
<dbReference type="Pfam" id="PF00646">
    <property type="entry name" value="F-box"/>
    <property type="match status" value="1"/>
</dbReference>
<feature type="domain" description="F-box" evidence="1">
    <location>
        <begin position="15"/>
        <end position="55"/>
    </location>
</feature>
<dbReference type="STRING" id="74649.A0A2P6R8N2"/>
<dbReference type="InterPro" id="IPR006527">
    <property type="entry name" value="F-box-assoc_dom_typ1"/>
</dbReference>
<dbReference type="GO" id="GO:0009187">
    <property type="term" value="P:cyclic nucleotide metabolic process"/>
    <property type="evidence" value="ECO:0007669"/>
    <property type="project" value="TreeGrafter"/>
</dbReference>
<proteinExistence type="predicted"/>
<dbReference type="SUPFAM" id="SSF81383">
    <property type="entry name" value="F-box domain"/>
    <property type="match status" value="1"/>
</dbReference>
<dbReference type="InterPro" id="IPR017451">
    <property type="entry name" value="F-box-assoc_interact_dom"/>
</dbReference>
<dbReference type="Proteomes" id="UP000238479">
    <property type="component" value="Chromosome 3"/>
</dbReference>
<comment type="caution">
    <text evidence="2">The sequence shown here is derived from an EMBL/GenBank/DDBJ whole genome shotgun (WGS) entry which is preliminary data.</text>
</comment>
<protein>
    <submittedName>
        <fullName evidence="2">Putative F-box domain, RNA ligase/cyclic nucleotide phosphodiesterase</fullName>
    </submittedName>
</protein>
<dbReference type="Pfam" id="PF07734">
    <property type="entry name" value="FBA_1"/>
    <property type="match status" value="1"/>
</dbReference>
<dbReference type="InterPro" id="IPR036047">
    <property type="entry name" value="F-box-like_dom_sf"/>
</dbReference>
<dbReference type="PANTHER" id="PTHR28141">
    <property type="entry name" value="2',3'-CYCLIC-NUCLEOTIDE 3'-PHOSPHODIESTERASE"/>
    <property type="match status" value="1"/>
</dbReference>
<dbReference type="CDD" id="cd22157">
    <property type="entry name" value="F-box_AtFBW1-like"/>
    <property type="match status" value="1"/>
</dbReference>
<dbReference type="AlphaFoldDB" id="A0A2P6R8N2"/>
<dbReference type="GO" id="GO:0004113">
    <property type="term" value="F:2',3'-cyclic-nucleotide 3'-phosphodiesterase activity"/>
    <property type="evidence" value="ECO:0007669"/>
    <property type="project" value="TreeGrafter"/>
</dbReference>
<organism evidence="2 3">
    <name type="scientific">Rosa chinensis</name>
    <name type="common">China rose</name>
    <dbReference type="NCBI Taxonomy" id="74649"/>
    <lineage>
        <taxon>Eukaryota</taxon>
        <taxon>Viridiplantae</taxon>
        <taxon>Streptophyta</taxon>
        <taxon>Embryophyta</taxon>
        <taxon>Tracheophyta</taxon>
        <taxon>Spermatophyta</taxon>
        <taxon>Magnoliopsida</taxon>
        <taxon>eudicotyledons</taxon>
        <taxon>Gunneridae</taxon>
        <taxon>Pentapetalae</taxon>
        <taxon>rosids</taxon>
        <taxon>fabids</taxon>
        <taxon>Rosales</taxon>
        <taxon>Rosaceae</taxon>
        <taxon>Rosoideae</taxon>
        <taxon>Rosoideae incertae sedis</taxon>
        <taxon>Rosa</taxon>
    </lineage>
</organism>
<dbReference type="PANTHER" id="PTHR28141:SF1">
    <property type="entry name" value="2',3'-CYCLIC-NUCLEOTIDE 3'-PHOSPHODIESTERASE"/>
    <property type="match status" value="1"/>
</dbReference>
<sequence length="652" mass="74073">MEIDDVNMSGVHKNIEQDVVEQILSTLPPKTLMRFKCVSKRWYALITNPRFVAKHLSISKHNNRSTPSVLLKRLVHKDNNTDSETQAVFSLLKFRNNIDGGGEAHSFLSGVEDIDIPSSLSLKTGGSSLHIIGHCNEIICLVPAVSGEVILWNPAIHEFKPLPPQPYLPNSPEIIGTLPGWPKDVPYSIHREYMDSLGFGYDPRSDDYKVVNIGYPCLERSLDGYRINFPLKTAVYTLSTDSWREMKTFSLETQSTILFPDRFQMYFKGMCYWSGLELHKEVHLFDAMEEEFIRNIIILFDMGDEVFHDMLLPGSLSDPFEVSFNMRLLVWNESIALFGLESENSPYGVSFGIWVIDEFDGPKTPWTKHICFELNEKPLAFLNSDEILMEVIKDTSGRLFSYNLSTKTLKYLPIDSVQNDSAAVVYGNYSIVSILGGNKLENKDNSTNAGFSLFEYSFPPSRSMVDNEWHSYSVWAIPPDDVSLKIKKVMQALRLEFGGPEIEPHITVVGSIRMTQENALNEFRSLQSCVTSGYKAKVNQVVTRSFYYQCVLLVIDSSFSSDDESFELCGATGACGRCFGFHNSVRPHLSLLYGNLTEEERRKAKEKISILDKSITGMSFPITRLALHKIDYKDKTLKSWEKIAEYTLLYFD</sequence>
<evidence type="ECO:0000313" key="2">
    <source>
        <dbReference type="EMBL" id="PRQ42793.1"/>
    </source>
</evidence>
<dbReference type="GO" id="GO:0016874">
    <property type="term" value="F:ligase activity"/>
    <property type="evidence" value="ECO:0007669"/>
    <property type="project" value="UniProtKB-KW"/>
</dbReference>
<dbReference type="SUPFAM" id="SSF55144">
    <property type="entry name" value="LigT-like"/>
    <property type="match status" value="1"/>
</dbReference>